<dbReference type="EMBL" id="KZ293493">
    <property type="protein sequence ID" value="PBK60064.1"/>
    <property type="molecule type" value="Genomic_DNA"/>
</dbReference>
<reference evidence="2" key="1">
    <citation type="journal article" date="2017" name="Nat. Ecol. Evol.">
        <title>Genome expansion and lineage-specific genetic innovations in the forest pathogenic fungi Armillaria.</title>
        <authorList>
            <person name="Sipos G."/>
            <person name="Prasanna A.N."/>
            <person name="Walter M.C."/>
            <person name="O'Connor E."/>
            <person name="Balint B."/>
            <person name="Krizsan K."/>
            <person name="Kiss B."/>
            <person name="Hess J."/>
            <person name="Varga T."/>
            <person name="Slot J."/>
            <person name="Riley R."/>
            <person name="Boka B."/>
            <person name="Rigling D."/>
            <person name="Barry K."/>
            <person name="Lee J."/>
            <person name="Mihaltcheva S."/>
            <person name="LaButti K."/>
            <person name="Lipzen A."/>
            <person name="Waldron R."/>
            <person name="Moloney N.M."/>
            <person name="Sperisen C."/>
            <person name="Kredics L."/>
            <person name="Vagvoelgyi C."/>
            <person name="Patrignani A."/>
            <person name="Fitzpatrick D."/>
            <person name="Nagy I."/>
            <person name="Doyle S."/>
            <person name="Anderson J.B."/>
            <person name="Grigoriev I.V."/>
            <person name="Gueldener U."/>
            <person name="Muensterkoetter M."/>
            <person name="Nagy L.G."/>
        </authorList>
    </citation>
    <scope>NUCLEOTIDE SEQUENCE [LARGE SCALE GENOMIC DNA]</scope>
    <source>
        <strain evidence="2">28-4</strain>
    </source>
</reference>
<dbReference type="Proteomes" id="UP000218334">
    <property type="component" value="Unassembled WGS sequence"/>
</dbReference>
<organism evidence="1 2">
    <name type="scientific">Armillaria solidipes</name>
    <dbReference type="NCBI Taxonomy" id="1076256"/>
    <lineage>
        <taxon>Eukaryota</taxon>
        <taxon>Fungi</taxon>
        <taxon>Dikarya</taxon>
        <taxon>Basidiomycota</taxon>
        <taxon>Agaricomycotina</taxon>
        <taxon>Agaricomycetes</taxon>
        <taxon>Agaricomycetidae</taxon>
        <taxon>Agaricales</taxon>
        <taxon>Marasmiineae</taxon>
        <taxon>Physalacriaceae</taxon>
        <taxon>Armillaria</taxon>
    </lineage>
</organism>
<gene>
    <name evidence="1" type="ORF">ARMSODRAFT_1026948</name>
</gene>
<proteinExistence type="predicted"/>
<evidence type="ECO:0000313" key="2">
    <source>
        <dbReference type="Proteomes" id="UP000218334"/>
    </source>
</evidence>
<keyword evidence="2" id="KW-1185">Reference proteome</keyword>
<protein>
    <submittedName>
        <fullName evidence="1">Uncharacterized protein</fullName>
    </submittedName>
</protein>
<sequence length="94" mass="10301">MDTDLPDVASGVLDEMDLVEGSPNAALTVTPAPGYWRAEYEKQVNDIAQRLTELDRTICCAFAYKVSSHTTDKDFAKLPHAFPTQPAVPSLDTM</sequence>
<dbReference type="AlphaFoldDB" id="A0A2H3ATK9"/>
<evidence type="ECO:0000313" key="1">
    <source>
        <dbReference type="EMBL" id="PBK60064.1"/>
    </source>
</evidence>
<name>A0A2H3ATK9_9AGAR</name>
<accession>A0A2H3ATK9</accession>